<keyword evidence="3 7" id="KW-0812">Transmembrane</keyword>
<evidence type="ECO:0000256" key="6">
    <source>
        <dbReference type="RuleBase" id="RU004057"/>
    </source>
</evidence>
<keyword evidence="5 7" id="KW-0472">Membrane</keyword>
<keyword evidence="4 7" id="KW-1133">Transmembrane helix</keyword>
<organism evidence="9 10">
    <name type="scientific">Bacterioplanoides pacificum</name>
    <dbReference type="NCBI Taxonomy" id="1171596"/>
    <lineage>
        <taxon>Bacteria</taxon>
        <taxon>Pseudomonadati</taxon>
        <taxon>Pseudomonadota</taxon>
        <taxon>Gammaproteobacteria</taxon>
        <taxon>Oceanospirillales</taxon>
        <taxon>Oceanospirillaceae</taxon>
        <taxon>Bacterioplanoides</taxon>
    </lineage>
</organism>
<dbReference type="PANTHER" id="PTHR30625:SF18">
    <property type="entry name" value="TONB2 ENERGY TRANSDUCTION SYSTEM INNER MEMBRANE COMPONENT EXBB"/>
    <property type="match status" value="1"/>
</dbReference>
<keyword evidence="6" id="KW-0813">Transport</keyword>
<evidence type="ECO:0000256" key="3">
    <source>
        <dbReference type="ARBA" id="ARBA00022692"/>
    </source>
</evidence>
<dbReference type="RefSeq" id="WP_376865890.1">
    <property type="nucleotide sequence ID" value="NZ_JBHRYB010000005.1"/>
</dbReference>
<dbReference type="Pfam" id="PF01618">
    <property type="entry name" value="MotA_ExbB"/>
    <property type="match status" value="1"/>
</dbReference>
<comment type="similarity">
    <text evidence="6">Belongs to the exbB/tolQ family.</text>
</comment>
<feature type="transmembrane region" description="Helical" evidence="7">
    <location>
        <begin position="129"/>
        <end position="150"/>
    </location>
</feature>
<dbReference type="InterPro" id="IPR002898">
    <property type="entry name" value="MotA_ExbB_proton_chnl"/>
</dbReference>
<name>A0ABV7VRB3_9GAMM</name>
<comment type="subcellular location">
    <subcellularLocation>
        <location evidence="1">Cell membrane</location>
        <topology evidence="1">Multi-pass membrane protein</topology>
    </subcellularLocation>
    <subcellularLocation>
        <location evidence="6">Membrane</location>
        <topology evidence="6">Multi-pass membrane protein</topology>
    </subcellularLocation>
</comment>
<evidence type="ECO:0000256" key="7">
    <source>
        <dbReference type="SAM" id="Phobius"/>
    </source>
</evidence>
<evidence type="ECO:0000313" key="9">
    <source>
        <dbReference type="EMBL" id="MFC3680054.1"/>
    </source>
</evidence>
<reference evidence="10" key="1">
    <citation type="journal article" date="2019" name="Int. J. Syst. Evol. Microbiol.">
        <title>The Global Catalogue of Microorganisms (GCM) 10K type strain sequencing project: providing services to taxonomists for standard genome sequencing and annotation.</title>
        <authorList>
            <consortium name="The Broad Institute Genomics Platform"/>
            <consortium name="The Broad Institute Genome Sequencing Center for Infectious Disease"/>
            <person name="Wu L."/>
            <person name="Ma J."/>
        </authorList>
    </citation>
    <scope>NUCLEOTIDE SEQUENCE [LARGE SCALE GENOMIC DNA]</scope>
    <source>
        <strain evidence="10">KCTC 42424</strain>
    </source>
</reference>
<dbReference type="Proteomes" id="UP001595722">
    <property type="component" value="Unassembled WGS sequence"/>
</dbReference>
<gene>
    <name evidence="9" type="ORF">ACFOMG_08010</name>
</gene>
<evidence type="ECO:0000256" key="5">
    <source>
        <dbReference type="ARBA" id="ARBA00023136"/>
    </source>
</evidence>
<dbReference type="PANTHER" id="PTHR30625">
    <property type="entry name" value="PROTEIN TOLQ"/>
    <property type="match status" value="1"/>
</dbReference>
<sequence>MMHSPLQWLFDFMAQGGPVLYGILLVCILLWSLILERLWFFYIELPRANQRLASQWQQRDEHGSWTARKIRIAMLSQQRQAADTFLSTVGILIAICPLLGLLGTVTGMVSVFDVLAITGTGNARAMANGISQATIPTMAGLVVSLTGLYFRTRFKRLSERGIHQLAELLATD</sequence>
<evidence type="ECO:0000256" key="1">
    <source>
        <dbReference type="ARBA" id="ARBA00004651"/>
    </source>
</evidence>
<feature type="transmembrane region" description="Helical" evidence="7">
    <location>
        <begin position="84"/>
        <end position="109"/>
    </location>
</feature>
<protein>
    <submittedName>
        <fullName evidence="9">MotA/TolQ/ExbB proton channel family protein</fullName>
    </submittedName>
</protein>
<keyword evidence="10" id="KW-1185">Reference proteome</keyword>
<keyword evidence="6" id="KW-0653">Protein transport</keyword>
<evidence type="ECO:0000259" key="8">
    <source>
        <dbReference type="Pfam" id="PF01618"/>
    </source>
</evidence>
<proteinExistence type="inferred from homology"/>
<keyword evidence="2" id="KW-1003">Cell membrane</keyword>
<evidence type="ECO:0000256" key="4">
    <source>
        <dbReference type="ARBA" id="ARBA00022989"/>
    </source>
</evidence>
<feature type="transmembrane region" description="Helical" evidence="7">
    <location>
        <begin position="20"/>
        <end position="42"/>
    </location>
</feature>
<dbReference type="InterPro" id="IPR050790">
    <property type="entry name" value="ExbB/TolQ_transport"/>
</dbReference>
<comment type="caution">
    <text evidence="9">The sequence shown here is derived from an EMBL/GenBank/DDBJ whole genome shotgun (WGS) entry which is preliminary data.</text>
</comment>
<dbReference type="EMBL" id="JBHRYB010000005">
    <property type="protein sequence ID" value="MFC3680054.1"/>
    <property type="molecule type" value="Genomic_DNA"/>
</dbReference>
<evidence type="ECO:0000256" key="2">
    <source>
        <dbReference type="ARBA" id="ARBA00022475"/>
    </source>
</evidence>
<accession>A0ABV7VRB3</accession>
<evidence type="ECO:0000313" key="10">
    <source>
        <dbReference type="Proteomes" id="UP001595722"/>
    </source>
</evidence>
<feature type="domain" description="MotA/TolQ/ExbB proton channel" evidence="8">
    <location>
        <begin position="59"/>
        <end position="165"/>
    </location>
</feature>